<dbReference type="Proteomes" id="UP001174205">
    <property type="component" value="Unassembled WGS sequence"/>
</dbReference>
<gene>
    <name evidence="1" type="ORF">P5G61_21625</name>
</gene>
<evidence type="ECO:0000313" key="2">
    <source>
        <dbReference type="Proteomes" id="UP001174205"/>
    </source>
</evidence>
<name>A0ABT8JHB1_9BACL</name>
<dbReference type="RefSeq" id="WP_024630835.1">
    <property type="nucleotide sequence ID" value="NZ_JAROCD010000011.1"/>
</dbReference>
<accession>A0ABT8JHB1</accession>
<dbReference type="EMBL" id="JAROCD010000011">
    <property type="protein sequence ID" value="MDN4603857.1"/>
    <property type="molecule type" value="Genomic_DNA"/>
</dbReference>
<evidence type="ECO:0000313" key="1">
    <source>
        <dbReference type="EMBL" id="MDN4603857.1"/>
    </source>
</evidence>
<reference evidence="1" key="1">
    <citation type="submission" date="2023-03" db="EMBL/GenBank/DDBJ databases">
        <title>MT1 and MT2 Draft Genomes of Novel Species.</title>
        <authorList>
            <person name="Venkateswaran K."/>
        </authorList>
    </citation>
    <scope>NUCLEOTIDE SEQUENCE</scope>
    <source>
        <strain evidence="1">F6_3S_P_1C</strain>
    </source>
</reference>
<proteinExistence type="predicted"/>
<protein>
    <submittedName>
        <fullName evidence="1">Uncharacterized protein</fullName>
    </submittedName>
</protein>
<organism evidence="1 2">
    <name type="scientific">Paenibacillus vandeheii</name>
    <dbReference type="NCBI Taxonomy" id="3035917"/>
    <lineage>
        <taxon>Bacteria</taxon>
        <taxon>Bacillati</taxon>
        <taxon>Bacillota</taxon>
        <taxon>Bacilli</taxon>
        <taxon>Bacillales</taxon>
        <taxon>Paenibacillaceae</taxon>
        <taxon>Paenibacillus</taxon>
    </lineage>
</organism>
<comment type="caution">
    <text evidence="1">The sequence shown here is derived from an EMBL/GenBank/DDBJ whole genome shotgun (WGS) entry which is preliminary data.</text>
</comment>
<keyword evidence="2" id="KW-1185">Reference proteome</keyword>
<sequence>MPKAKLVSVHVNSKGRLQLLFQKIISGTEKFYFVPLDGKLKTAIYNRGFLDGRKRKLKCDRDVPLGVAKHILVIPGALLNDDNFQQGDWFVGTLSLELLYMMSNDEAARFIENECSNCEYQGQPSCFNLYQCYEDDRDQYMDSPWFDVLRTIRKERKRSKAFPG</sequence>